<sequence length="349" mass="38678">MSLLTFFAFVCVVVSLLIVFTVCVLVWIGDITGETETTPLSLMLFHFSDVRERARILSIDIQRERFQIYCISEWPTFDVGWPREGTFHLPIILQVKAVIFRDKLDGHSDQVPYILIWQDMIESPPLWLKPFLPPKAGPTEILALQKAEKETDSMPQAPLYLVFQDSSPGDLILPPPYWAPPPPSAPPLETLGAAEGAPPLPDKGVPVCGPAAGTCGRTHRTAPPLNARPAGSTALPLRTMGPSDETGKQLMLYWPFSTSDLYNWKTQNANFSDNPRDLIELLDTVLFTHQPTWDDCQQLLQVLFTTEERTNSGGSPEVCPGRGQTADSKPGPHKCCLPFILPHLGLQLS</sequence>
<dbReference type="InterPro" id="IPR050462">
    <property type="entry name" value="Retroviral_Gag-Pol_poly"/>
</dbReference>
<feature type="compositionally biased region" description="Pro residues" evidence="5">
    <location>
        <begin position="174"/>
        <end position="186"/>
    </location>
</feature>
<feature type="transmembrane region" description="Helical" evidence="6">
    <location>
        <begin position="6"/>
        <end position="28"/>
    </location>
</feature>
<reference evidence="9" key="3">
    <citation type="submission" date="2025-09" db="UniProtKB">
        <authorList>
            <consortium name="Ensembl"/>
        </authorList>
    </citation>
    <scope>IDENTIFICATION</scope>
    <source>
        <strain evidence="9">Boxer</strain>
    </source>
</reference>
<dbReference type="InterPro" id="IPR010999">
    <property type="entry name" value="Retrovr_matrix"/>
</dbReference>
<reference evidence="9" key="1">
    <citation type="submission" date="2020-03" db="EMBL/GenBank/DDBJ databases">
        <title>Long-read based genome assembly of a Labrador retriever dog.</title>
        <authorList>
            <person name="Eory L."/>
            <person name="Zhang W."/>
            <person name="Schoenebeck J."/>
        </authorList>
    </citation>
    <scope>NUCLEOTIDE SEQUENCE [LARGE SCALE GENOMIC DNA]</scope>
    <source>
        <strain evidence="9">Labrador retriever</strain>
    </source>
</reference>
<evidence type="ECO:0000256" key="1">
    <source>
        <dbReference type="ARBA" id="ARBA00004165"/>
    </source>
</evidence>
<evidence type="ECO:0000256" key="5">
    <source>
        <dbReference type="SAM" id="MobiDB-lite"/>
    </source>
</evidence>
<dbReference type="InterPro" id="IPR003036">
    <property type="entry name" value="Gag_P30"/>
</dbReference>
<dbReference type="SUPFAM" id="SSF47836">
    <property type="entry name" value="Retroviral matrix proteins"/>
    <property type="match status" value="1"/>
</dbReference>
<evidence type="ECO:0000259" key="8">
    <source>
        <dbReference type="Pfam" id="PF02093"/>
    </source>
</evidence>
<keyword evidence="6" id="KW-0812">Transmembrane</keyword>
<evidence type="ECO:0000256" key="3">
    <source>
        <dbReference type="ARBA" id="ARBA00022870"/>
    </source>
</evidence>
<dbReference type="Ensembl" id="ENSCAFT00845050996.1">
    <property type="protein sequence ID" value="ENSCAFP00845039977.1"/>
    <property type="gene ID" value="ENSCAFG00845028874.1"/>
</dbReference>
<proteinExistence type="predicted"/>
<comment type="subcellular location">
    <subcellularLocation>
        <location evidence="1">Host cell membrane</location>
    </subcellularLocation>
</comment>
<dbReference type="AlphaFoldDB" id="A0A8I3S6W5"/>
<evidence type="ECO:0000313" key="10">
    <source>
        <dbReference type="Proteomes" id="UP000805418"/>
    </source>
</evidence>
<reference evidence="9" key="2">
    <citation type="submission" date="2025-08" db="UniProtKB">
        <authorList>
            <consortium name="Ensembl"/>
        </authorList>
    </citation>
    <scope>IDENTIFICATION</scope>
    <source>
        <strain evidence="9">Boxer</strain>
    </source>
</reference>
<dbReference type="Gene3D" id="1.10.150.180">
    <property type="entry name" value="Gamma-retroviral matrix domain"/>
    <property type="match status" value="1"/>
</dbReference>
<organism evidence="9 10">
    <name type="scientific">Canis lupus familiaris</name>
    <name type="common">Dog</name>
    <name type="synonym">Canis familiaris</name>
    <dbReference type="NCBI Taxonomy" id="9615"/>
    <lineage>
        <taxon>Eukaryota</taxon>
        <taxon>Metazoa</taxon>
        <taxon>Chordata</taxon>
        <taxon>Craniata</taxon>
        <taxon>Vertebrata</taxon>
        <taxon>Euteleostomi</taxon>
        <taxon>Mammalia</taxon>
        <taxon>Eutheria</taxon>
        <taxon>Laurasiatheria</taxon>
        <taxon>Carnivora</taxon>
        <taxon>Caniformia</taxon>
        <taxon>Canidae</taxon>
        <taxon>Canis</taxon>
    </lineage>
</organism>
<dbReference type="SUPFAM" id="SSF47943">
    <property type="entry name" value="Retrovirus capsid protein, N-terminal core domain"/>
    <property type="match status" value="1"/>
</dbReference>
<dbReference type="GO" id="GO:0019068">
    <property type="term" value="P:virion assembly"/>
    <property type="evidence" value="ECO:0007669"/>
    <property type="project" value="InterPro"/>
</dbReference>
<dbReference type="Pfam" id="PF01140">
    <property type="entry name" value="Gag_MA"/>
    <property type="match status" value="1"/>
</dbReference>
<dbReference type="GeneTree" id="ENSGT01150000289202"/>
<feature type="domain" description="Gamma-retroviral matrix protein" evidence="7">
    <location>
        <begin position="33"/>
        <end position="139"/>
    </location>
</feature>
<dbReference type="Pfam" id="PF02093">
    <property type="entry name" value="Gag_p30"/>
    <property type="match status" value="1"/>
</dbReference>
<feature type="region of interest" description="Disordered" evidence="5">
    <location>
        <begin position="218"/>
        <end position="242"/>
    </location>
</feature>
<dbReference type="OrthoDB" id="9909348at2759"/>
<evidence type="ECO:0000313" key="9">
    <source>
        <dbReference type="Ensembl" id="ENSCAFP00845039977.1"/>
    </source>
</evidence>
<dbReference type="Proteomes" id="UP000805418">
    <property type="component" value="Chromosome X"/>
</dbReference>
<name>A0A8I3S6W5_CANLF</name>
<dbReference type="InterPro" id="IPR036946">
    <property type="entry name" value="G_retro_matrix_sf"/>
</dbReference>
<dbReference type="PANTHER" id="PTHR33166">
    <property type="entry name" value="GAG_P30 DOMAIN-CONTAINING PROTEIN"/>
    <property type="match status" value="1"/>
</dbReference>
<keyword evidence="6" id="KW-1133">Transmembrane helix</keyword>
<evidence type="ECO:0000259" key="7">
    <source>
        <dbReference type="Pfam" id="PF01140"/>
    </source>
</evidence>
<keyword evidence="10" id="KW-1185">Reference proteome</keyword>
<evidence type="ECO:0000256" key="6">
    <source>
        <dbReference type="SAM" id="Phobius"/>
    </source>
</evidence>
<feature type="domain" description="Core shell protein Gag P30" evidence="8">
    <location>
        <begin position="259"/>
        <end position="310"/>
    </location>
</feature>
<dbReference type="InterPro" id="IPR000840">
    <property type="entry name" value="G_retro_matrix"/>
</dbReference>
<keyword evidence="3" id="KW-1043">Host membrane</keyword>
<evidence type="ECO:0000256" key="4">
    <source>
        <dbReference type="ARBA" id="ARBA00023136"/>
    </source>
</evidence>
<evidence type="ECO:0000256" key="2">
    <source>
        <dbReference type="ARBA" id="ARBA00022511"/>
    </source>
</evidence>
<keyword evidence="2" id="KW-1032">Host cell membrane</keyword>
<feature type="region of interest" description="Disordered" evidence="5">
    <location>
        <begin position="174"/>
        <end position="202"/>
    </location>
</feature>
<protein>
    <submittedName>
        <fullName evidence="9">Uncharacterized protein</fullName>
    </submittedName>
</protein>
<dbReference type="Gene3D" id="1.10.375.10">
    <property type="entry name" value="Human Immunodeficiency Virus Type 1 Capsid Protein"/>
    <property type="match status" value="1"/>
</dbReference>
<keyword evidence="4 6" id="KW-0472">Membrane</keyword>
<accession>A0A8I3S6W5</accession>
<dbReference type="InterPro" id="IPR008919">
    <property type="entry name" value="Retrov_capsid_N"/>
</dbReference>